<evidence type="ECO:0000256" key="1">
    <source>
        <dbReference type="ARBA" id="ARBA00009437"/>
    </source>
</evidence>
<comment type="caution">
    <text evidence="6">The sequence shown here is derived from an EMBL/GenBank/DDBJ whole genome shotgun (WGS) entry which is preliminary data.</text>
</comment>
<dbReference type="Proteomes" id="UP001341444">
    <property type="component" value="Unassembled WGS sequence"/>
</dbReference>
<dbReference type="PANTHER" id="PTHR30419:SF8">
    <property type="entry name" value="NITROGEN ASSIMILATION TRANSCRIPTIONAL ACTIVATOR-RELATED"/>
    <property type="match status" value="1"/>
</dbReference>
<dbReference type="PROSITE" id="PS50931">
    <property type="entry name" value="HTH_LYSR"/>
    <property type="match status" value="1"/>
</dbReference>
<dbReference type="Gene3D" id="1.10.10.10">
    <property type="entry name" value="Winged helix-like DNA-binding domain superfamily/Winged helix DNA-binding domain"/>
    <property type="match status" value="1"/>
</dbReference>
<accession>A0ABU6MPI2</accession>
<keyword evidence="4" id="KW-0804">Transcription</keyword>
<name>A0ABU6MPI2_9BACI</name>
<proteinExistence type="inferred from homology"/>
<dbReference type="SUPFAM" id="SSF53850">
    <property type="entry name" value="Periplasmic binding protein-like II"/>
    <property type="match status" value="1"/>
</dbReference>
<keyword evidence="7" id="KW-1185">Reference proteome</keyword>
<dbReference type="PRINTS" id="PR00039">
    <property type="entry name" value="HTHLYSR"/>
</dbReference>
<organism evidence="6 7">
    <name type="scientific">Heyndrickxia acidicola</name>
    <dbReference type="NCBI Taxonomy" id="209389"/>
    <lineage>
        <taxon>Bacteria</taxon>
        <taxon>Bacillati</taxon>
        <taxon>Bacillota</taxon>
        <taxon>Bacilli</taxon>
        <taxon>Bacillales</taxon>
        <taxon>Bacillaceae</taxon>
        <taxon>Heyndrickxia</taxon>
    </lineage>
</organism>
<feature type="domain" description="HTH lysR-type" evidence="5">
    <location>
        <begin position="1"/>
        <end position="58"/>
    </location>
</feature>
<evidence type="ECO:0000256" key="4">
    <source>
        <dbReference type="ARBA" id="ARBA00023163"/>
    </source>
</evidence>
<reference evidence="6 7" key="1">
    <citation type="submission" date="2023-03" db="EMBL/GenBank/DDBJ databases">
        <title>Bacillus Genome Sequencing.</title>
        <authorList>
            <person name="Dunlap C."/>
        </authorList>
    </citation>
    <scope>NUCLEOTIDE SEQUENCE [LARGE SCALE GENOMIC DNA]</scope>
    <source>
        <strain evidence="6 7">B-23453</strain>
    </source>
</reference>
<evidence type="ECO:0000256" key="3">
    <source>
        <dbReference type="ARBA" id="ARBA00023125"/>
    </source>
</evidence>
<dbReference type="Gene3D" id="3.40.190.290">
    <property type="match status" value="1"/>
</dbReference>
<sequence length="292" mass="33236">MDIRQLSYFIEVAKQKSFTKASHTLHLSQPTLSKMVKSLEDELEVQILDRSAKQIELTDAGEIVLHQGKKVMEILNDLSNHLYDMVHLKKGKIKIGLPPLIGILFFPKIIKGFQDLYPDITIELIEQGANKVRQRTEDGEIDLGVVMMPVDEEEFDIIPFASEELMLYMSSSHALADQPALSLENVKDEPMILFSEDFTLHDRIIQECKDAGFSPKVAYESSQWDFISDMVEHNLGITFFPESIMRKINEESIKAVPISPSIPWNIGIILKKGKYMSFATKAFIEYLQAQSI</sequence>
<dbReference type="PANTHER" id="PTHR30419">
    <property type="entry name" value="HTH-TYPE TRANSCRIPTIONAL REGULATOR YBHD"/>
    <property type="match status" value="1"/>
</dbReference>
<comment type="similarity">
    <text evidence="1">Belongs to the LysR transcriptional regulatory family.</text>
</comment>
<dbReference type="RefSeq" id="WP_066263796.1">
    <property type="nucleotide sequence ID" value="NZ_JARMAB010000036.1"/>
</dbReference>
<dbReference type="EMBL" id="JARMAB010000036">
    <property type="protein sequence ID" value="MED1205543.1"/>
    <property type="molecule type" value="Genomic_DNA"/>
</dbReference>
<dbReference type="InterPro" id="IPR036388">
    <property type="entry name" value="WH-like_DNA-bd_sf"/>
</dbReference>
<dbReference type="Pfam" id="PF00126">
    <property type="entry name" value="HTH_1"/>
    <property type="match status" value="1"/>
</dbReference>
<dbReference type="SUPFAM" id="SSF46785">
    <property type="entry name" value="Winged helix' DNA-binding domain"/>
    <property type="match status" value="1"/>
</dbReference>
<dbReference type="Pfam" id="PF03466">
    <property type="entry name" value="LysR_substrate"/>
    <property type="match status" value="1"/>
</dbReference>
<evidence type="ECO:0000259" key="5">
    <source>
        <dbReference type="PROSITE" id="PS50931"/>
    </source>
</evidence>
<evidence type="ECO:0000313" key="6">
    <source>
        <dbReference type="EMBL" id="MED1205543.1"/>
    </source>
</evidence>
<dbReference type="InterPro" id="IPR036390">
    <property type="entry name" value="WH_DNA-bd_sf"/>
</dbReference>
<evidence type="ECO:0000256" key="2">
    <source>
        <dbReference type="ARBA" id="ARBA00023015"/>
    </source>
</evidence>
<evidence type="ECO:0000313" key="7">
    <source>
        <dbReference type="Proteomes" id="UP001341444"/>
    </source>
</evidence>
<dbReference type="CDD" id="cd08438">
    <property type="entry name" value="PBP2_CidR"/>
    <property type="match status" value="1"/>
</dbReference>
<keyword evidence="2" id="KW-0805">Transcription regulation</keyword>
<gene>
    <name evidence="6" type="ORF">P4T90_21130</name>
</gene>
<dbReference type="InterPro" id="IPR050950">
    <property type="entry name" value="HTH-type_LysR_regulators"/>
</dbReference>
<protein>
    <submittedName>
        <fullName evidence="6">LysR substrate-binding domain-containing protein</fullName>
    </submittedName>
</protein>
<dbReference type="InterPro" id="IPR000847">
    <property type="entry name" value="LysR_HTH_N"/>
</dbReference>
<dbReference type="InterPro" id="IPR005119">
    <property type="entry name" value="LysR_subst-bd"/>
</dbReference>
<keyword evidence="3" id="KW-0238">DNA-binding</keyword>